<evidence type="ECO:0000313" key="5">
    <source>
        <dbReference type="EMBL" id="CAK0861068.1"/>
    </source>
</evidence>
<dbReference type="SMART" id="SM00487">
    <property type="entry name" value="DEXDc"/>
    <property type="match status" value="1"/>
</dbReference>
<dbReference type="SUPFAM" id="SSF52540">
    <property type="entry name" value="P-loop containing nucleoside triphosphate hydrolases"/>
    <property type="match status" value="2"/>
</dbReference>
<dbReference type="InterPro" id="IPR049730">
    <property type="entry name" value="SNF2/RAD54-like_C"/>
</dbReference>
<evidence type="ECO:0000313" key="6">
    <source>
        <dbReference type="Proteomes" id="UP001189429"/>
    </source>
</evidence>
<evidence type="ECO:0000256" key="2">
    <source>
        <dbReference type="SAM" id="MobiDB-lite"/>
    </source>
</evidence>
<dbReference type="CDD" id="cd18793">
    <property type="entry name" value="SF2_C_SNF"/>
    <property type="match status" value="1"/>
</dbReference>
<dbReference type="Gene3D" id="3.40.50.10810">
    <property type="entry name" value="Tandem AAA-ATPase domain"/>
    <property type="match status" value="1"/>
</dbReference>
<feature type="region of interest" description="Disordered" evidence="2">
    <location>
        <begin position="61"/>
        <end position="98"/>
    </location>
</feature>
<keyword evidence="6" id="KW-1185">Reference proteome</keyword>
<feature type="non-terminal residue" evidence="5">
    <location>
        <position position="1199"/>
    </location>
</feature>
<dbReference type="InterPro" id="IPR050496">
    <property type="entry name" value="SNF2_RAD54_helicase_repair"/>
</dbReference>
<dbReference type="Gene3D" id="1.20.120.850">
    <property type="entry name" value="SWI2/SNF2 ATPases, N-terminal domain"/>
    <property type="match status" value="1"/>
</dbReference>
<evidence type="ECO:0008006" key="7">
    <source>
        <dbReference type="Google" id="ProtNLM"/>
    </source>
</evidence>
<gene>
    <name evidence="5" type="ORF">PCOR1329_LOCUS49858</name>
</gene>
<dbReference type="EMBL" id="CAUYUJ010016039">
    <property type="protein sequence ID" value="CAK0861068.1"/>
    <property type="molecule type" value="Genomic_DNA"/>
</dbReference>
<dbReference type="InterPro" id="IPR001650">
    <property type="entry name" value="Helicase_C-like"/>
</dbReference>
<dbReference type="PROSITE" id="PS51194">
    <property type="entry name" value="HELICASE_CTER"/>
    <property type="match status" value="1"/>
</dbReference>
<dbReference type="Proteomes" id="UP001189429">
    <property type="component" value="Unassembled WGS sequence"/>
</dbReference>
<dbReference type="PANTHER" id="PTHR45629:SF7">
    <property type="entry name" value="DNA EXCISION REPAIR PROTEIN ERCC-6-RELATED"/>
    <property type="match status" value="1"/>
</dbReference>
<dbReference type="PROSITE" id="PS51192">
    <property type="entry name" value="HELICASE_ATP_BIND_1"/>
    <property type="match status" value="1"/>
</dbReference>
<evidence type="ECO:0000259" key="4">
    <source>
        <dbReference type="PROSITE" id="PS51194"/>
    </source>
</evidence>
<evidence type="ECO:0000259" key="3">
    <source>
        <dbReference type="PROSITE" id="PS51192"/>
    </source>
</evidence>
<dbReference type="Pfam" id="PF00176">
    <property type="entry name" value="SNF2-rel_dom"/>
    <property type="match status" value="1"/>
</dbReference>
<feature type="compositionally biased region" description="Low complexity" evidence="2">
    <location>
        <begin position="192"/>
        <end position="201"/>
    </location>
</feature>
<dbReference type="Pfam" id="PF10382">
    <property type="entry name" value="ZGRF1-like_N"/>
    <property type="match status" value="1"/>
</dbReference>
<evidence type="ECO:0000256" key="1">
    <source>
        <dbReference type="ARBA" id="ARBA00022801"/>
    </source>
</evidence>
<dbReference type="InterPro" id="IPR027417">
    <property type="entry name" value="P-loop_NTPase"/>
</dbReference>
<dbReference type="InterPro" id="IPR018838">
    <property type="entry name" value="ZGRF1-like_N"/>
</dbReference>
<keyword evidence="1" id="KW-0378">Hydrolase</keyword>
<dbReference type="Gene3D" id="3.40.50.300">
    <property type="entry name" value="P-loop containing nucleotide triphosphate hydrolases"/>
    <property type="match status" value="1"/>
</dbReference>
<feature type="domain" description="Helicase ATP-binding" evidence="3">
    <location>
        <begin position="634"/>
        <end position="809"/>
    </location>
</feature>
<accession>A0ABN9UMD9</accession>
<name>A0ABN9UMD9_9DINO</name>
<feature type="compositionally biased region" description="Low complexity" evidence="2">
    <location>
        <begin position="160"/>
        <end position="172"/>
    </location>
</feature>
<feature type="region of interest" description="Disordered" evidence="2">
    <location>
        <begin position="129"/>
        <end position="201"/>
    </location>
</feature>
<dbReference type="InterPro" id="IPR014001">
    <property type="entry name" value="Helicase_ATP-bd"/>
</dbReference>
<comment type="caution">
    <text evidence="5">The sequence shown here is derived from an EMBL/GenBank/DDBJ whole genome shotgun (WGS) entry which is preliminary data.</text>
</comment>
<protein>
    <recommendedName>
        <fullName evidence="7">DNA repair and recombination protein RAD54B</fullName>
    </recommendedName>
</protein>
<dbReference type="InterPro" id="IPR000330">
    <property type="entry name" value="SNF2_N"/>
</dbReference>
<reference evidence="5" key="1">
    <citation type="submission" date="2023-10" db="EMBL/GenBank/DDBJ databases">
        <authorList>
            <person name="Chen Y."/>
            <person name="Shah S."/>
            <person name="Dougan E. K."/>
            <person name="Thang M."/>
            <person name="Chan C."/>
        </authorList>
    </citation>
    <scope>NUCLEOTIDE SEQUENCE [LARGE SCALE GENOMIC DNA]</scope>
</reference>
<feature type="domain" description="Helicase C-terminal" evidence="4">
    <location>
        <begin position="980"/>
        <end position="1138"/>
    </location>
</feature>
<sequence length="1199" mass="123996">MAGPPDWHLDGGEGTWSRASAAHPQLGLESTWGCLPAQAPDSPGAVMDAQGQAASLARAAASDCAPSPVRRVPRVQASDSEAAAPTPGHHPASAALDSAPTAPAWGARLPAAGADLGAQVAALDPAVADEGSLPSAATPAPPDGWSQPAATRARERSGSPAAAVALGAATPRAPSPEAIRTDGPGTGPPRACPLSPAAAPAPHTEQHHQRAFLRVAEVGAGDQPCQRSVSAGLCAPFSGSVAPGASAAPAAAHGTCAVEASPHSAEVDVFRELQRPPWSAAASSCSEGSGAFAAAEVAVATCAADYSARGAEIGAGGPTCWRFGSASDGAPLLDSATTGAFAVGEAAVGTWAEDAFTCSPKSDAGGRPRQHLASASDGALCLDPAAAGASAAECPSEGSLLSGAGADAGDWRGSAGGGQGACWRPISSGDGTLSLGSVGADATAAVAAPSIGPEGAAALAQQAPASGAERCFRVTFTRDAHKKRRSWEDGVLRVREGKGSLYSDDGKFIKLGLTLWVRRDLASGVQLKAGLVTLIEVGEEFPSEHFASGRAFAEAAAQQPAQPEAGPPSKRQRGRSLLCVSAGAQAMAPLEAAVVPPESLVLSGGGGAGPAFFVEPGIAQHLKPHQREGVAFMFKRVAAGEGCILADSMGLGKTLQALCLLWAALSQPAGRPLSSRAAVVCPSSLCGSWEAEVRQWLGALRLRPSVVQGGGPTGTAGLALDRFLAPDRPGGADCRLLIISYDQMRVHADAVDEAVDLWVFDEGHRLKARGIEGRRLDALRSKRRVLLTGTPLQNNLEEFWCCVNFVRPHLLPPPGAFQRLFRRPIERAQDTSASAEEVALGRARSAELARLTAAYILRRGPEVIESLLPPRAEILLTVPLTPPQVCVYRAMCRLQGADAACHAQSLSTLVLLRQLCNDPRDLLERCRGGAAEDAFANCDGEEPLWPAAEGTGILRLCREAFAQVDHRAWDTEEASGKLVLLEALLRRLGAEAPDEGIVIVSNFTSALARCRQACERLGFAAWSLQGSTQVAKRQELVESFNRQRGPKALMLSTKAGGVGLNITGASRLVMLEPDWNPAVDLQAMARVWRQGQRRPVFVYRLAMHGSLEENILRRQARKQGLARATVGASGPCCLQGGDWRELRRVFELSGYTCAGQPLPPRPGGAAAEAGADGEQDVPSGALLGGAEVRSILCRAVLMA</sequence>
<dbReference type="InterPro" id="IPR038718">
    <property type="entry name" value="SNF2-like_sf"/>
</dbReference>
<proteinExistence type="predicted"/>
<dbReference type="PANTHER" id="PTHR45629">
    <property type="entry name" value="SNF2/RAD54 FAMILY MEMBER"/>
    <property type="match status" value="1"/>
</dbReference>
<organism evidence="5 6">
    <name type="scientific">Prorocentrum cordatum</name>
    <dbReference type="NCBI Taxonomy" id="2364126"/>
    <lineage>
        <taxon>Eukaryota</taxon>
        <taxon>Sar</taxon>
        <taxon>Alveolata</taxon>
        <taxon>Dinophyceae</taxon>
        <taxon>Prorocentrales</taxon>
        <taxon>Prorocentraceae</taxon>
        <taxon>Prorocentrum</taxon>
    </lineage>
</organism>
<dbReference type="Pfam" id="PF00271">
    <property type="entry name" value="Helicase_C"/>
    <property type="match status" value="1"/>
</dbReference>
<dbReference type="SMART" id="SM00490">
    <property type="entry name" value="HELICc"/>
    <property type="match status" value="1"/>
</dbReference>